<evidence type="ECO:0000313" key="1">
    <source>
        <dbReference type="EMBL" id="JAD76169.1"/>
    </source>
</evidence>
<sequence>MGILIPQMGFHTMTGQNMLYLSTVYQVSFHHPEFHQKVTCLCICSGAGSLILLKVYLLVRFQILVM</sequence>
<dbReference type="EMBL" id="GBRH01221726">
    <property type="protein sequence ID" value="JAD76169.1"/>
    <property type="molecule type" value="Transcribed_RNA"/>
</dbReference>
<reference evidence="1" key="2">
    <citation type="journal article" date="2015" name="Data Brief">
        <title>Shoot transcriptome of the giant reed, Arundo donax.</title>
        <authorList>
            <person name="Barrero R.A."/>
            <person name="Guerrero F.D."/>
            <person name="Moolhuijzen P."/>
            <person name="Goolsby J.A."/>
            <person name="Tidwell J."/>
            <person name="Bellgard S.E."/>
            <person name="Bellgard M.I."/>
        </authorList>
    </citation>
    <scope>NUCLEOTIDE SEQUENCE</scope>
    <source>
        <tissue evidence="1">Shoot tissue taken approximately 20 cm above the soil surface</tissue>
    </source>
</reference>
<protein>
    <submittedName>
        <fullName evidence="1">Uncharacterized protein</fullName>
    </submittedName>
</protein>
<accession>A0A0A9CIS3</accession>
<dbReference type="AlphaFoldDB" id="A0A0A9CIS3"/>
<organism evidence="1">
    <name type="scientific">Arundo donax</name>
    <name type="common">Giant reed</name>
    <name type="synonym">Donax arundinaceus</name>
    <dbReference type="NCBI Taxonomy" id="35708"/>
    <lineage>
        <taxon>Eukaryota</taxon>
        <taxon>Viridiplantae</taxon>
        <taxon>Streptophyta</taxon>
        <taxon>Embryophyta</taxon>
        <taxon>Tracheophyta</taxon>
        <taxon>Spermatophyta</taxon>
        <taxon>Magnoliopsida</taxon>
        <taxon>Liliopsida</taxon>
        <taxon>Poales</taxon>
        <taxon>Poaceae</taxon>
        <taxon>PACMAD clade</taxon>
        <taxon>Arundinoideae</taxon>
        <taxon>Arundineae</taxon>
        <taxon>Arundo</taxon>
    </lineage>
</organism>
<name>A0A0A9CIS3_ARUDO</name>
<reference evidence="1" key="1">
    <citation type="submission" date="2014-09" db="EMBL/GenBank/DDBJ databases">
        <authorList>
            <person name="Magalhaes I.L.F."/>
            <person name="Oliveira U."/>
            <person name="Santos F.R."/>
            <person name="Vidigal T.H.D.A."/>
            <person name="Brescovit A.D."/>
            <person name="Santos A.J."/>
        </authorList>
    </citation>
    <scope>NUCLEOTIDE SEQUENCE</scope>
    <source>
        <tissue evidence="1">Shoot tissue taken approximately 20 cm above the soil surface</tissue>
    </source>
</reference>
<proteinExistence type="predicted"/>